<dbReference type="InterPro" id="IPR000313">
    <property type="entry name" value="PWWP_dom"/>
</dbReference>
<dbReference type="CDD" id="cd05162">
    <property type="entry name" value="PWWP"/>
    <property type="match status" value="1"/>
</dbReference>
<organism evidence="3 4">
    <name type="scientific">Protea cynaroides</name>
    <dbReference type="NCBI Taxonomy" id="273540"/>
    <lineage>
        <taxon>Eukaryota</taxon>
        <taxon>Viridiplantae</taxon>
        <taxon>Streptophyta</taxon>
        <taxon>Embryophyta</taxon>
        <taxon>Tracheophyta</taxon>
        <taxon>Spermatophyta</taxon>
        <taxon>Magnoliopsida</taxon>
        <taxon>Proteales</taxon>
        <taxon>Proteaceae</taxon>
        <taxon>Protea</taxon>
    </lineage>
</organism>
<dbReference type="SUPFAM" id="SSF63748">
    <property type="entry name" value="Tudor/PWWP/MBT"/>
    <property type="match status" value="1"/>
</dbReference>
<feature type="compositionally biased region" description="Polar residues" evidence="1">
    <location>
        <begin position="434"/>
        <end position="454"/>
    </location>
</feature>
<dbReference type="AlphaFoldDB" id="A0A9Q0JZ64"/>
<feature type="region of interest" description="Disordered" evidence="1">
    <location>
        <begin position="175"/>
        <end position="217"/>
    </location>
</feature>
<proteinExistence type="predicted"/>
<feature type="region of interest" description="Disordered" evidence="1">
    <location>
        <begin position="434"/>
        <end position="495"/>
    </location>
</feature>
<evidence type="ECO:0000313" key="4">
    <source>
        <dbReference type="Proteomes" id="UP001141806"/>
    </source>
</evidence>
<dbReference type="PANTHER" id="PTHR33697:SF1">
    <property type="entry name" value="TUDOR_PWWP_MBT SUPERFAMILY PROTEIN"/>
    <property type="match status" value="1"/>
</dbReference>
<accession>A0A9Q0JZ64</accession>
<dbReference type="Gene3D" id="2.30.30.140">
    <property type="match status" value="1"/>
</dbReference>
<evidence type="ECO:0000256" key="1">
    <source>
        <dbReference type="SAM" id="MobiDB-lite"/>
    </source>
</evidence>
<keyword evidence="4" id="KW-1185">Reference proteome</keyword>
<dbReference type="Proteomes" id="UP001141806">
    <property type="component" value="Unassembled WGS sequence"/>
</dbReference>
<evidence type="ECO:0000259" key="2">
    <source>
        <dbReference type="PROSITE" id="PS50812"/>
    </source>
</evidence>
<feature type="domain" description="PWWP" evidence="2">
    <location>
        <begin position="16"/>
        <end position="71"/>
    </location>
</feature>
<sequence length="862" mass="94854">MRSNCERKKKAIEASAGGLVWVRRRNGSWWPGRIVDLDELPESCLVSPRSGTPVKLLGREDASVDWYNLEKSKRVKAFHCGEYDECIEKAKASAATLGKKVVKYARREDAILHALEIESACKANKHQGFCFRKDESAGMEHDNWVGQSLKFGLGSENEFAVGKVTAIEGSSTQELSQSGLSFEDSNHMSCPNLHSMQKKRRKTPNDSEDDETEKTKRMRGLEDLGMGVVSKRNSSICHTDVSHELLQLDGASLSESNIVNAFSNGSPVNGSKDNCSSLRKRRSQVANAYESLKKKNRRRPLTKVLESTVMVAVPVVCDQGASPGGSSLPGLTDSKVSALESTESKKTSVSVVSNNNSDSTVVSCKKETSLNASDHTCDAEVDAFPRDNEFSSASEFPDNDCSESLFDVPFVGEEKRTEGFSPLFACSSRKIQSGSEGLDESGSTSVAAHVNNVSRRIEKGTSKWQLKGKRNSRNLSKKMNRHLDTRRPRESDNQSDGYLAGIQHMDEFPACNSQKVEIGTFDRCLTSDNCSQLMKSRLVPQGPEDRPHHWTSEISYREMQTGHSGFLDSSKYGRQKLGSKDVTILTTDGKESQSLSHEKTLVGKSAMHMKSKNPLFTRHMPLSPPTTQRLLPQYQSHFTRYSRYQIADAPIRNISGASSLYDVKLDVRASYRGQHVPLVSLMSKLNGKAIVGHPITVEVLDDSYCDLLMNNNDCCPASSSCELHDVTRENMLDQPTSVPNKSLLLDGHENSGGALQAHTGSTVQSHVEYLRNPFKHLTGQSSLSPKKSPKIRKCGILSKKTRRLSSFAVTHEPDEDKRKPVVEKLGGPGIACVPLKVVFSRINEAVSCSSHSAHHGPTSSSP</sequence>
<dbReference type="PANTHER" id="PTHR33697">
    <property type="entry name" value="T17B22.17 PROTEIN-RELATED"/>
    <property type="match status" value="1"/>
</dbReference>
<dbReference type="PROSITE" id="PS50812">
    <property type="entry name" value="PWWP"/>
    <property type="match status" value="1"/>
</dbReference>
<dbReference type="InterPro" id="IPR044679">
    <property type="entry name" value="PWWP2-like"/>
</dbReference>
<comment type="caution">
    <text evidence="3">The sequence shown here is derived from an EMBL/GenBank/DDBJ whole genome shotgun (WGS) entry which is preliminary data.</text>
</comment>
<gene>
    <name evidence="3" type="ORF">NE237_025090</name>
</gene>
<feature type="compositionally biased region" description="Basic and acidic residues" evidence="1">
    <location>
        <begin position="481"/>
        <end position="492"/>
    </location>
</feature>
<protein>
    <recommendedName>
        <fullName evidence="2">PWWP domain-containing protein</fullName>
    </recommendedName>
</protein>
<feature type="compositionally biased region" description="Basic residues" evidence="1">
    <location>
        <begin position="466"/>
        <end position="480"/>
    </location>
</feature>
<dbReference type="EMBL" id="JAMYWD010000010">
    <property type="protein sequence ID" value="KAJ4957979.1"/>
    <property type="molecule type" value="Genomic_DNA"/>
</dbReference>
<name>A0A9Q0JZ64_9MAGN</name>
<dbReference type="OrthoDB" id="607790at2759"/>
<dbReference type="Pfam" id="PF00855">
    <property type="entry name" value="PWWP"/>
    <property type="match status" value="1"/>
</dbReference>
<evidence type="ECO:0000313" key="3">
    <source>
        <dbReference type="EMBL" id="KAJ4957979.1"/>
    </source>
</evidence>
<reference evidence="3" key="1">
    <citation type="journal article" date="2023" name="Plant J.">
        <title>The genome of the king protea, Protea cynaroides.</title>
        <authorList>
            <person name="Chang J."/>
            <person name="Duong T.A."/>
            <person name="Schoeman C."/>
            <person name="Ma X."/>
            <person name="Roodt D."/>
            <person name="Barker N."/>
            <person name="Li Z."/>
            <person name="Van de Peer Y."/>
            <person name="Mizrachi E."/>
        </authorList>
    </citation>
    <scope>NUCLEOTIDE SEQUENCE</scope>
    <source>
        <tissue evidence="3">Young leaves</tissue>
    </source>
</reference>